<gene>
    <name evidence="11" type="primary">fbp_6</name>
    <name evidence="11" type="ORF">DUPY_49360</name>
</gene>
<name>A0A1E7W8U5_9BURK</name>
<dbReference type="FunFam" id="3.10.50.40:FF:000006">
    <property type="entry name" value="Peptidyl-prolyl cis-trans isomerase"/>
    <property type="match status" value="1"/>
</dbReference>
<evidence type="ECO:0000256" key="9">
    <source>
        <dbReference type="SAM" id="SignalP"/>
    </source>
</evidence>
<dbReference type="RefSeq" id="WP_070251799.1">
    <property type="nucleotide sequence ID" value="NZ_LROM01000147.1"/>
</dbReference>
<keyword evidence="4 6" id="KW-0413">Isomerase</keyword>
<reference evidence="12" key="1">
    <citation type="journal article" date="2016" name="Front. Microbiol.">
        <title>Molecular Keys to the Janthinobacterium and Duganella spp. Interaction with the Plant Pathogen Fusarium graminearum.</title>
        <authorList>
            <person name="Haack F.S."/>
            <person name="Poehlein A."/>
            <person name="Kroger C."/>
            <person name="Voigt C.A."/>
            <person name="Piepenbring M."/>
            <person name="Bode H.B."/>
            <person name="Daniel R."/>
            <person name="Schafer W."/>
            <person name="Streit W.R."/>
        </authorList>
    </citation>
    <scope>NUCLEOTIDE SEQUENCE [LARGE SCALE GENOMIC DNA]</scope>
    <source>
        <strain evidence="12">T54</strain>
    </source>
</reference>
<dbReference type="PANTHER" id="PTHR43811">
    <property type="entry name" value="FKBP-TYPE PEPTIDYL-PROLYL CIS-TRANS ISOMERASE FKPA"/>
    <property type="match status" value="1"/>
</dbReference>
<comment type="catalytic activity">
    <reaction evidence="1 6 7">
        <text>[protein]-peptidylproline (omega=180) = [protein]-peptidylproline (omega=0)</text>
        <dbReference type="Rhea" id="RHEA:16237"/>
        <dbReference type="Rhea" id="RHEA-COMP:10747"/>
        <dbReference type="Rhea" id="RHEA-COMP:10748"/>
        <dbReference type="ChEBI" id="CHEBI:83833"/>
        <dbReference type="ChEBI" id="CHEBI:83834"/>
        <dbReference type="EC" id="5.2.1.8"/>
    </reaction>
</comment>
<dbReference type="PROSITE" id="PS50059">
    <property type="entry name" value="FKBP_PPIASE"/>
    <property type="match status" value="1"/>
</dbReference>
<keyword evidence="9" id="KW-0732">Signal</keyword>
<accession>A0A1E7W8U5</accession>
<evidence type="ECO:0000256" key="5">
    <source>
        <dbReference type="ARBA" id="ARBA00056164"/>
    </source>
</evidence>
<dbReference type="EC" id="5.2.1.8" evidence="7"/>
<evidence type="ECO:0000256" key="4">
    <source>
        <dbReference type="ARBA" id="ARBA00023235"/>
    </source>
</evidence>
<dbReference type="EMBL" id="LROM01000147">
    <property type="protein sequence ID" value="OEZ92675.1"/>
    <property type="molecule type" value="Genomic_DNA"/>
</dbReference>
<dbReference type="Pfam" id="PF00254">
    <property type="entry name" value="FKBP_C"/>
    <property type="match status" value="1"/>
</dbReference>
<evidence type="ECO:0000313" key="11">
    <source>
        <dbReference type="EMBL" id="OEZ92675.1"/>
    </source>
</evidence>
<protein>
    <recommendedName>
        <fullName evidence="7">Peptidyl-prolyl cis-trans isomerase</fullName>
        <ecNumber evidence="7">5.2.1.8</ecNumber>
    </recommendedName>
</protein>
<evidence type="ECO:0000256" key="6">
    <source>
        <dbReference type="PROSITE-ProRule" id="PRU00277"/>
    </source>
</evidence>
<dbReference type="AlphaFoldDB" id="A0A1E7W8U5"/>
<dbReference type="PATRIC" id="fig|762836.4.peg.5075"/>
<dbReference type="Gene3D" id="3.10.50.40">
    <property type="match status" value="1"/>
</dbReference>
<evidence type="ECO:0000256" key="3">
    <source>
        <dbReference type="ARBA" id="ARBA00023110"/>
    </source>
</evidence>
<sequence>MKLLSTAILGLTLTLALTACNKEKTPPAADTPAAASTPAAAPTAEVPTSAPAAAPVAATELQKIDTVVGTGKEAVAGATAVVHYTGWLFVPAAPDRHGDKFDSSVGREPFSFPLGGGQVIKGWDEGVQGMKVGGKRTLIVPASYGYGERGVGPIPPNSNLIFDVELLDVK</sequence>
<comment type="similarity">
    <text evidence="2 7">Belongs to the FKBP-type PPIase family.</text>
</comment>
<dbReference type="SUPFAM" id="SSF54534">
    <property type="entry name" value="FKBP-like"/>
    <property type="match status" value="1"/>
</dbReference>
<feature type="compositionally biased region" description="Low complexity" evidence="8">
    <location>
        <begin position="26"/>
        <end position="47"/>
    </location>
</feature>
<comment type="caution">
    <text evidence="11">The sequence shown here is derived from an EMBL/GenBank/DDBJ whole genome shotgun (WGS) entry which is preliminary data.</text>
</comment>
<dbReference type="PANTHER" id="PTHR43811:SF19">
    <property type="entry name" value="39 KDA FK506-BINDING NUCLEAR PROTEIN"/>
    <property type="match status" value="1"/>
</dbReference>
<evidence type="ECO:0000313" key="12">
    <source>
        <dbReference type="Proteomes" id="UP000175989"/>
    </source>
</evidence>
<feature type="region of interest" description="Disordered" evidence="8">
    <location>
        <begin position="24"/>
        <end position="47"/>
    </location>
</feature>
<feature type="chain" id="PRO_5009206604" description="Peptidyl-prolyl cis-trans isomerase" evidence="9">
    <location>
        <begin position="20"/>
        <end position="170"/>
    </location>
</feature>
<dbReference type="Proteomes" id="UP000175989">
    <property type="component" value="Unassembled WGS sequence"/>
</dbReference>
<comment type="function">
    <text evidence="5">PPIases accelerate the folding of proteins.</text>
</comment>
<dbReference type="PROSITE" id="PS51257">
    <property type="entry name" value="PROKAR_LIPOPROTEIN"/>
    <property type="match status" value="1"/>
</dbReference>
<evidence type="ECO:0000256" key="7">
    <source>
        <dbReference type="RuleBase" id="RU003915"/>
    </source>
</evidence>
<keyword evidence="12" id="KW-1185">Reference proteome</keyword>
<feature type="signal peptide" evidence="9">
    <location>
        <begin position="1"/>
        <end position="19"/>
    </location>
</feature>
<keyword evidence="3 6" id="KW-0697">Rotamase</keyword>
<dbReference type="InterPro" id="IPR001179">
    <property type="entry name" value="PPIase_FKBP_dom"/>
</dbReference>
<feature type="domain" description="PPIase FKBP-type" evidence="10">
    <location>
        <begin position="77"/>
        <end position="170"/>
    </location>
</feature>
<dbReference type="InterPro" id="IPR046357">
    <property type="entry name" value="PPIase_dom_sf"/>
</dbReference>
<evidence type="ECO:0000259" key="10">
    <source>
        <dbReference type="PROSITE" id="PS50059"/>
    </source>
</evidence>
<proteinExistence type="inferred from homology"/>
<organism evidence="11 12">
    <name type="scientific">Duganella phyllosphaerae</name>
    <dbReference type="NCBI Taxonomy" id="762836"/>
    <lineage>
        <taxon>Bacteria</taxon>
        <taxon>Pseudomonadati</taxon>
        <taxon>Pseudomonadota</taxon>
        <taxon>Betaproteobacteria</taxon>
        <taxon>Burkholderiales</taxon>
        <taxon>Oxalobacteraceae</taxon>
        <taxon>Telluria group</taxon>
        <taxon>Duganella</taxon>
    </lineage>
</organism>
<dbReference type="GO" id="GO:0003755">
    <property type="term" value="F:peptidyl-prolyl cis-trans isomerase activity"/>
    <property type="evidence" value="ECO:0007669"/>
    <property type="project" value="UniProtKB-UniRule"/>
</dbReference>
<evidence type="ECO:0000256" key="1">
    <source>
        <dbReference type="ARBA" id="ARBA00000971"/>
    </source>
</evidence>
<evidence type="ECO:0000256" key="2">
    <source>
        <dbReference type="ARBA" id="ARBA00006577"/>
    </source>
</evidence>
<dbReference type="OrthoDB" id="280278at2"/>
<evidence type="ECO:0000256" key="8">
    <source>
        <dbReference type="SAM" id="MobiDB-lite"/>
    </source>
</evidence>